<keyword evidence="1" id="KW-0378">Hydrolase</keyword>
<keyword evidence="3" id="KW-0443">Lipid metabolism</keyword>
<dbReference type="GO" id="GO:0016042">
    <property type="term" value="P:lipid catabolic process"/>
    <property type="evidence" value="ECO:0007669"/>
    <property type="project" value="UniProtKB-KW"/>
</dbReference>
<comment type="similarity">
    <text evidence="4">Belongs to the phospholipase D family. MitoPLD/Zucchini subfamily.</text>
</comment>
<evidence type="ECO:0000256" key="2">
    <source>
        <dbReference type="ARBA" id="ARBA00022963"/>
    </source>
</evidence>
<evidence type="ECO:0000256" key="6">
    <source>
        <dbReference type="SAM" id="MobiDB-lite"/>
    </source>
</evidence>
<evidence type="ECO:0000256" key="4">
    <source>
        <dbReference type="ARBA" id="ARBA00038012"/>
    </source>
</evidence>
<dbReference type="PROSITE" id="PS50035">
    <property type="entry name" value="PLD"/>
    <property type="match status" value="1"/>
</dbReference>
<dbReference type="Gene3D" id="3.30.870.10">
    <property type="entry name" value="Endonuclease Chain A"/>
    <property type="match status" value="1"/>
</dbReference>
<evidence type="ECO:0000313" key="10">
    <source>
        <dbReference type="Proteomes" id="UP000054560"/>
    </source>
</evidence>
<dbReference type="PANTHER" id="PTHR43856">
    <property type="entry name" value="CARDIOLIPIN HYDROLASE"/>
    <property type="match status" value="1"/>
</dbReference>
<evidence type="ECO:0000256" key="5">
    <source>
        <dbReference type="ARBA" id="ARBA00040549"/>
    </source>
</evidence>
<keyword evidence="7" id="KW-0812">Transmembrane</keyword>
<dbReference type="SMART" id="SM00155">
    <property type="entry name" value="PLDc"/>
    <property type="match status" value="1"/>
</dbReference>
<evidence type="ECO:0000256" key="1">
    <source>
        <dbReference type="ARBA" id="ARBA00022801"/>
    </source>
</evidence>
<accession>A0A0L0G9I3</accession>
<keyword evidence="7" id="KW-1133">Transmembrane helix</keyword>
<evidence type="ECO:0000256" key="3">
    <source>
        <dbReference type="ARBA" id="ARBA00023098"/>
    </source>
</evidence>
<evidence type="ECO:0000313" key="9">
    <source>
        <dbReference type="EMBL" id="KNC85682.1"/>
    </source>
</evidence>
<reference evidence="9 10" key="1">
    <citation type="submission" date="2011-02" db="EMBL/GenBank/DDBJ databases">
        <title>The Genome Sequence of Sphaeroforma arctica JP610.</title>
        <authorList>
            <consortium name="The Broad Institute Genome Sequencing Platform"/>
            <person name="Russ C."/>
            <person name="Cuomo C."/>
            <person name="Young S.K."/>
            <person name="Zeng Q."/>
            <person name="Gargeya S."/>
            <person name="Alvarado L."/>
            <person name="Berlin A."/>
            <person name="Chapman S.B."/>
            <person name="Chen Z."/>
            <person name="Freedman E."/>
            <person name="Gellesch M."/>
            <person name="Goldberg J."/>
            <person name="Griggs A."/>
            <person name="Gujja S."/>
            <person name="Heilman E."/>
            <person name="Heiman D."/>
            <person name="Howarth C."/>
            <person name="Mehta T."/>
            <person name="Neiman D."/>
            <person name="Pearson M."/>
            <person name="Roberts A."/>
            <person name="Saif S."/>
            <person name="Shea T."/>
            <person name="Shenoy N."/>
            <person name="Sisk P."/>
            <person name="Stolte C."/>
            <person name="Sykes S."/>
            <person name="White J."/>
            <person name="Yandava C."/>
            <person name="Burger G."/>
            <person name="Gray M.W."/>
            <person name="Holland P.W.H."/>
            <person name="King N."/>
            <person name="Lang F.B.F."/>
            <person name="Roger A.J."/>
            <person name="Ruiz-Trillo I."/>
            <person name="Haas B."/>
            <person name="Nusbaum C."/>
            <person name="Birren B."/>
        </authorList>
    </citation>
    <scope>NUCLEOTIDE SEQUENCE [LARGE SCALE GENOMIC DNA]</scope>
    <source>
        <strain evidence="9 10">JP610</strain>
    </source>
</reference>
<organism evidence="9 10">
    <name type="scientific">Sphaeroforma arctica JP610</name>
    <dbReference type="NCBI Taxonomy" id="667725"/>
    <lineage>
        <taxon>Eukaryota</taxon>
        <taxon>Ichthyosporea</taxon>
        <taxon>Ichthyophonida</taxon>
        <taxon>Sphaeroforma</taxon>
    </lineage>
</organism>
<dbReference type="Proteomes" id="UP000054560">
    <property type="component" value="Unassembled WGS sequence"/>
</dbReference>
<dbReference type="InterPro" id="IPR001736">
    <property type="entry name" value="PLipase_D/transphosphatidylase"/>
</dbReference>
<evidence type="ECO:0000256" key="7">
    <source>
        <dbReference type="SAM" id="Phobius"/>
    </source>
</evidence>
<dbReference type="AlphaFoldDB" id="A0A0L0G9I3"/>
<feature type="domain" description="PLD phosphodiesterase" evidence="8">
    <location>
        <begin position="278"/>
        <end position="305"/>
    </location>
</feature>
<dbReference type="PANTHER" id="PTHR43856:SF1">
    <property type="entry name" value="MITOCHONDRIAL CARDIOLIPIN HYDROLASE"/>
    <property type="match status" value="1"/>
</dbReference>
<dbReference type="SUPFAM" id="SSF56024">
    <property type="entry name" value="Phospholipase D/nuclease"/>
    <property type="match status" value="1"/>
</dbReference>
<evidence type="ECO:0000259" key="8">
    <source>
        <dbReference type="PROSITE" id="PS50035"/>
    </source>
</evidence>
<dbReference type="EMBL" id="KQ241689">
    <property type="protein sequence ID" value="KNC85682.1"/>
    <property type="molecule type" value="Genomic_DNA"/>
</dbReference>
<dbReference type="OrthoDB" id="5205528at2759"/>
<dbReference type="InterPro" id="IPR051406">
    <property type="entry name" value="PLD_domain"/>
</dbReference>
<protein>
    <recommendedName>
        <fullName evidence="5">Mitochondrial cardiolipin hydrolase</fullName>
    </recommendedName>
</protein>
<dbReference type="Pfam" id="PF13091">
    <property type="entry name" value="PLDc_2"/>
    <property type="match status" value="1"/>
</dbReference>
<dbReference type="GO" id="GO:0016891">
    <property type="term" value="F:RNA endonuclease activity producing 5'-phosphomonoesters, hydrolytic mechanism"/>
    <property type="evidence" value="ECO:0007669"/>
    <property type="project" value="TreeGrafter"/>
</dbReference>
<sequence length="358" mass="39536">MLRNGRAENETLLRPAKYTHLNSHGDDEDHISSLASPAPPSYADTLPPNEHTHVSRAVNLKTLVIGLIVSYLCGVMTTIAVGALIVDIEHHHHDVAIAENSGSVVPYALNSYPSAGADPTNRHHKKKAMKKAMRKYHEHMHEAESAHEVDTEHSTEVGAGGYPYHVAKKSNTEHVDKCAHIYKPGVMEAGALLSVKTSMEINSAMEYVRHFNMAQKEIVIVCYKFSDVAAVEALKNAIKRGVEVFILADFVENHKKKKVVNKLARHGAHVRLFNGFAGMHKLHAKFVVIDKTIGLTGSANLSHNSAGSNMELVISLESKKGVKALRCKFWELWSYGVANPYTTEIASKTPRDENFLLE</sequence>
<feature type="region of interest" description="Disordered" evidence="6">
    <location>
        <begin position="13"/>
        <end position="49"/>
    </location>
</feature>
<proteinExistence type="inferred from homology"/>
<name>A0A0L0G9I3_9EUKA</name>
<gene>
    <name evidence="9" type="ORF">SARC_02131</name>
</gene>
<dbReference type="RefSeq" id="XP_014159584.1">
    <property type="nucleotide sequence ID" value="XM_014304109.1"/>
</dbReference>
<dbReference type="GeneID" id="25902635"/>
<feature type="transmembrane region" description="Helical" evidence="7">
    <location>
        <begin position="63"/>
        <end position="86"/>
    </location>
</feature>
<dbReference type="InterPro" id="IPR025202">
    <property type="entry name" value="PLD-like_dom"/>
</dbReference>
<keyword evidence="7" id="KW-0472">Membrane</keyword>
<keyword evidence="2" id="KW-0442">Lipid degradation</keyword>
<keyword evidence="10" id="KW-1185">Reference proteome</keyword>